<dbReference type="Proteomes" id="UP001198565">
    <property type="component" value="Unassembled WGS sequence"/>
</dbReference>
<feature type="domain" description="Pyridoxamine 5'-phosphate oxidase N-terminal" evidence="2">
    <location>
        <begin position="13"/>
        <end position="129"/>
    </location>
</feature>
<name>A0ABS7QTS8_9ACTN</name>
<evidence type="ECO:0000259" key="2">
    <source>
        <dbReference type="Pfam" id="PF01243"/>
    </source>
</evidence>
<protein>
    <submittedName>
        <fullName evidence="3">Pyridoxamine 5'-phosphate oxidase family protein</fullName>
    </submittedName>
</protein>
<dbReference type="Gene3D" id="2.30.110.10">
    <property type="entry name" value="Electron Transport, Fmn-binding Protein, Chain A"/>
    <property type="match status" value="1"/>
</dbReference>
<dbReference type="PANTHER" id="PTHR35176">
    <property type="entry name" value="HEME OXYGENASE HI_0854-RELATED"/>
    <property type="match status" value="1"/>
</dbReference>
<keyword evidence="4" id="KW-1185">Reference proteome</keyword>
<dbReference type="RefSeq" id="WP_222978972.1">
    <property type="nucleotide sequence ID" value="NZ_JAINVZ010000011.1"/>
</dbReference>
<keyword evidence="1" id="KW-0560">Oxidoreductase</keyword>
<accession>A0ABS7QTS8</accession>
<dbReference type="InterPro" id="IPR052019">
    <property type="entry name" value="F420H2_bilvrd_red/Heme_oxyg"/>
</dbReference>
<comment type="caution">
    <text evidence="3">The sequence shown here is derived from an EMBL/GenBank/DDBJ whole genome shotgun (WGS) entry which is preliminary data.</text>
</comment>
<dbReference type="PANTHER" id="PTHR35176:SF1">
    <property type="entry name" value="F420H(2)-DEPENDENT BILIVERDIN REDUCTASE"/>
    <property type="match status" value="1"/>
</dbReference>
<evidence type="ECO:0000313" key="3">
    <source>
        <dbReference type="EMBL" id="MBY8886598.1"/>
    </source>
</evidence>
<proteinExistence type="predicted"/>
<reference evidence="3 4" key="1">
    <citation type="submission" date="2021-08" db="EMBL/GenBank/DDBJ databases">
        <title>Streptomyces sp. PTM05 isolated from lichen.</title>
        <authorList>
            <person name="Somphong A."/>
            <person name="Phongsopitanun W."/>
            <person name="Tanasupawat S."/>
        </authorList>
    </citation>
    <scope>NUCLEOTIDE SEQUENCE [LARGE SCALE GENOMIC DNA]</scope>
    <source>
        <strain evidence="3 4">Ptm05</strain>
    </source>
</reference>
<sequence>MSIDLGRPGPDFLAFWRTPLYSALTTPRPDGTPHVAPVGATYDPGARLARVTARRTSVKVRNVLAAGAPGLRAALCQVDGGHWATLEGVARVSEAPEAIDEAVRRFEERYGRKVVPNPDRVVIEIALTRAMGRIPAPAAARQA</sequence>
<organism evidence="3 4">
    <name type="scientific">Streptantibioticus parmotrematis</name>
    <dbReference type="NCBI Taxonomy" id="2873249"/>
    <lineage>
        <taxon>Bacteria</taxon>
        <taxon>Bacillati</taxon>
        <taxon>Actinomycetota</taxon>
        <taxon>Actinomycetes</taxon>
        <taxon>Kitasatosporales</taxon>
        <taxon>Streptomycetaceae</taxon>
        <taxon>Streptantibioticus</taxon>
    </lineage>
</organism>
<dbReference type="SUPFAM" id="SSF50475">
    <property type="entry name" value="FMN-binding split barrel"/>
    <property type="match status" value="1"/>
</dbReference>
<dbReference type="EMBL" id="JAINVZ010000011">
    <property type="protein sequence ID" value="MBY8886598.1"/>
    <property type="molecule type" value="Genomic_DNA"/>
</dbReference>
<dbReference type="InterPro" id="IPR012349">
    <property type="entry name" value="Split_barrel_FMN-bd"/>
</dbReference>
<dbReference type="Pfam" id="PF01243">
    <property type="entry name" value="PNPOx_N"/>
    <property type="match status" value="1"/>
</dbReference>
<evidence type="ECO:0000256" key="1">
    <source>
        <dbReference type="ARBA" id="ARBA00023002"/>
    </source>
</evidence>
<evidence type="ECO:0000313" key="4">
    <source>
        <dbReference type="Proteomes" id="UP001198565"/>
    </source>
</evidence>
<gene>
    <name evidence="3" type="ORF">K7472_17240</name>
</gene>
<dbReference type="InterPro" id="IPR011576">
    <property type="entry name" value="Pyridox_Oxase_N"/>
</dbReference>